<dbReference type="SUPFAM" id="SSF51306">
    <property type="entry name" value="LexA/Signal peptidase"/>
    <property type="match status" value="1"/>
</dbReference>
<keyword evidence="1" id="KW-0227">DNA damage</keyword>
<name>A0A9W6FAS7_9CHLO</name>
<dbReference type="Pfam" id="PF13438">
    <property type="entry name" value="DUF4113"/>
    <property type="match status" value="1"/>
</dbReference>
<dbReference type="InterPro" id="IPR043502">
    <property type="entry name" value="DNA/RNA_pol_sf"/>
</dbReference>
<dbReference type="Pfam" id="PF00817">
    <property type="entry name" value="IMS"/>
    <property type="match status" value="1"/>
</dbReference>
<dbReference type="InterPro" id="IPR001126">
    <property type="entry name" value="UmuC"/>
</dbReference>
<keyword evidence="2" id="KW-0742">SOS response</keyword>
<evidence type="ECO:0000259" key="3">
    <source>
        <dbReference type="PROSITE" id="PS50173"/>
    </source>
</evidence>
<dbReference type="InterPro" id="IPR025188">
    <property type="entry name" value="DUF4113"/>
</dbReference>
<dbReference type="Pfam" id="PF00717">
    <property type="entry name" value="Peptidase_S24"/>
    <property type="match status" value="1"/>
</dbReference>
<protein>
    <recommendedName>
        <fullName evidence="3">UmuC domain-containing protein</fullName>
    </recommendedName>
</protein>
<dbReference type="EMBL" id="BRXU01000067">
    <property type="protein sequence ID" value="GLC62608.1"/>
    <property type="molecule type" value="Genomic_DNA"/>
</dbReference>
<dbReference type="SUPFAM" id="SSF56672">
    <property type="entry name" value="DNA/RNA polymerases"/>
    <property type="match status" value="1"/>
</dbReference>
<dbReference type="InterPro" id="IPR039418">
    <property type="entry name" value="LexA-like"/>
</dbReference>
<dbReference type="PROSITE" id="PS50173">
    <property type="entry name" value="UMUC"/>
    <property type="match status" value="1"/>
</dbReference>
<accession>A0A9W6FAS7</accession>
<dbReference type="InterPro" id="IPR004919">
    <property type="entry name" value="GmrSD_N"/>
</dbReference>
<dbReference type="GO" id="GO:0003684">
    <property type="term" value="F:damaged DNA binding"/>
    <property type="evidence" value="ECO:0007669"/>
    <property type="project" value="InterPro"/>
</dbReference>
<keyword evidence="1" id="KW-0741">SOS mutagenesis</keyword>
<evidence type="ECO:0000256" key="2">
    <source>
        <dbReference type="ARBA" id="ARBA00023236"/>
    </source>
</evidence>
<dbReference type="InterPro" id="IPR043128">
    <property type="entry name" value="Rev_trsase/Diguanyl_cyclase"/>
</dbReference>
<organism evidence="4 5">
    <name type="scientific">Pleodorina starrii</name>
    <dbReference type="NCBI Taxonomy" id="330485"/>
    <lineage>
        <taxon>Eukaryota</taxon>
        <taxon>Viridiplantae</taxon>
        <taxon>Chlorophyta</taxon>
        <taxon>core chlorophytes</taxon>
        <taxon>Chlorophyceae</taxon>
        <taxon>CS clade</taxon>
        <taxon>Chlamydomonadales</taxon>
        <taxon>Volvocaceae</taxon>
        <taxon>Pleodorina</taxon>
    </lineage>
</organism>
<dbReference type="InterPro" id="IPR015927">
    <property type="entry name" value="Peptidase_S24_S26A/B/C"/>
</dbReference>
<dbReference type="GO" id="GO:0006281">
    <property type="term" value="P:DNA repair"/>
    <property type="evidence" value="ECO:0007669"/>
    <property type="project" value="InterPro"/>
</dbReference>
<comment type="caution">
    <text evidence="4">The sequence shown here is derived from an EMBL/GenBank/DDBJ whole genome shotgun (WGS) entry which is preliminary data.</text>
</comment>
<proteinExistence type="predicted"/>
<dbReference type="PANTHER" id="PTHR35149:SF1">
    <property type="entry name" value="DUF5655 DOMAIN-CONTAINING PROTEIN"/>
    <property type="match status" value="1"/>
</dbReference>
<dbReference type="Proteomes" id="UP001165080">
    <property type="component" value="Unassembled WGS sequence"/>
</dbReference>
<reference evidence="4 5" key="1">
    <citation type="journal article" date="2023" name="Commun. Biol.">
        <title>Reorganization of the ancestral sex-determining regions during the evolution of trioecy in Pleodorina starrii.</title>
        <authorList>
            <person name="Takahashi K."/>
            <person name="Suzuki S."/>
            <person name="Kawai-Toyooka H."/>
            <person name="Yamamoto K."/>
            <person name="Hamaji T."/>
            <person name="Ootsuki R."/>
            <person name="Yamaguchi H."/>
            <person name="Kawachi M."/>
            <person name="Higashiyama T."/>
            <person name="Nozaki H."/>
        </authorList>
    </citation>
    <scope>NUCLEOTIDE SEQUENCE [LARGE SCALE GENOMIC DNA]</scope>
    <source>
        <strain evidence="4 5">NIES-4479</strain>
    </source>
</reference>
<keyword evidence="5" id="KW-1185">Reference proteome</keyword>
<sequence>MTAEGRFVIPTFQRDYEWTREGQWQLLFEDLDTVAGRLGAARLHAEATGTSRTKAEKEVAPHFLGAVVCDQLPSPTGGLSLSAVIDGQQRLTTLQLLVRGVLDVLQETGSARARQVKRLLLNPEDVVEQPHELYKLWPRRKDRDVWPVAMADGVPNYGAEDHLYLQARRFFAESVHEVLEDLDGRDRTDDLVDALLDLFKLVVIDLDDNDDAQVIFEVLNGRQTPLSASDLVKNLLFLRGELANEDELEALYDAYWAGFDEQWWKKKIGTGHAARARRDVLLSVWLTAVSGTEASVGHLYGEVRQYLAGGNRTTEDILIELAAYGRAYKAIYGALDAGSTRLALAYGRLEKLGVQTAVPLLAWLRTLPENRLTLAEHERAVSAVESWVIRRMILGVNTRGYNAAFMGVLKSAQAAAADPEDSIADAIVQALSAGPNSLAWPSDAEITRAFTQDRFYGRFTQERIRLLLGAIDAQMRVDNPKTEPAVFDYAKLQIEHLMPRRWEKHWPLPVDVLEDPAQHELATTERHAVVDRIGNLTLVTSAFNQGVSNLGWDAKWPELAAQSALQLNLLISTIDYWNENTIAARGEVLATIACRVWPRHANELSTTVENFDDGRIDLNEVLIRDVTSTYLFRVTGDSMEGIGIYSGDEVLVDRSLTPRDGNVVIAVLDGDFTIKTLHVYPDRVVLHPENPAYPDVDVPSLSELWCVVIALVDVNNFYASAEALFEPSLVGRPVVVLSNNDGCVVARSPEAKALGIRMGDPWFQLRADAQRWGLIKRSSNYQLYADLSERVMLLAARHARGQEVYSIDECFLLPPEGTPAEQARWARRLKATVARNVGLPVSIGIAPTKTLAKIATETAKKLPATGGVVHWDQAPDGYWDRLMVQLPVTEVWGIAGRLAKRLEALGIETVAQLRDADPVAIRHQFSVVQMRIVLELNGFPAIPVEDEVATKQQILVSRSFPDPIWDPEIVGQAVAEFAQRASRRLREEGEVAGRLTVFATTSPHRPGPTHNVSAQVRLAVPTNEPGPLVAAARAALVPKLMHGMSYMRAGILCLDLAPDGAVPILPGVLEQPAPLGELIDAVNRRFGTGTLALGRLGAHSPDPWGNRQADLSPRYTTDWDELRTVS</sequence>
<dbReference type="Pfam" id="PF03235">
    <property type="entry name" value="GmrSD_N"/>
    <property type="match status" value="1"/>
</dbReference>
<dbReference type="Pfam" id="PF07510">
    <property type="entry name" value="GmrSD_C"/>
    <property type="match status" value="1"/>
</dbReference>
<dbReference type="CDD" id="cd01700">
    <property type="entry name" value="PolY_Pol_V_umuC"/>
    <property type="match status" value="1"/>
</dbReference>
<dbReference type="PANTHER" id="PTHR35149">
    <property type="entry name" value="SLL5132 PROTEIN"/>
    <property type="match status" value="1"/>
</dbReference>
<dbReference type="InterPro" id="IPR036286">
    <property type="entry name" value="LexA/Signal_pep-like_sf"/>
</dbReference>
<dbReference type="Gene3D" id="1.10.150.20">
    <property type="entry name" value="5' to 3' exonuclease, C-terminal subdomain"/>
    <property type="match status" value="1"/>
</dbReference>
<dbReference type="InterPro" id="IPR017961">
    <property type="entry name" value="DNA_pol_Y-fam_little_finger"/>
</dbReference>
<dbReference type="Gene3D" id="3.40.1170.60">
    <property type="match status" value="1"/>
</dbReference>
<gene>
    <name evidence="4" type="primary">PLESTB003741</name>
    <name evidence="4" type="ORF">PLESTB_001918800</name>
</gene>
<dbReference type="AlphaFoldDB" id="A0A9W6FAS7"/>
<dbReference type="Gene3D" id="3.30.70.270">
    <property type="match status" value="1"/>
</dbReference>
<evidence type="ECO:0000256" key="1">
    <source>
        <dbReference type="ARBA" id="ARBA00023199"/>
    </source>
</evidence>
<evidence type="ECO:0000313" key="5">
    <source>
        <dbReference type="Proteomes" id="UP001165080"/>
    </source>
</evidence>
<dbReference type="CDD" id="cd06529">
    <property type="entry name" value="S24_LexA-like"/>
    <property type="match status" value="1"/>
</dbReference>
<dbReference type="InterPro" id="IPR011089">
    <property type="entry name" value="GmrSD_C"/>
</dbReference>
<feature type="domain" description="UmuC" evidence="3">
    <location>
        <begin position="709"/>
        <end position="895"/>
    </location>
</feature>
<evidence type="ECO:0000313" key="4">
    <source>
        <dbReference type="EMBL" id="GLC62608.1"/>
    </source>
</evidence>
<dbReference type="Gene3D" id="2.10.109.10">
    <property type="entry name" value="Umud Fragment, subunit A"/>
    <property type="match status" value="1"/>
</dbReference>
<dbReference type="Pfam" id="PF11799">
    <property type="entry name" value="IMS_C"/>
    <property type="match status" value="1"/>
</dbReference>